<feature type="domain" description="MacB-like periplasmic core" evidence="8">
    <location>
        <begin position="20"/>
        <end position="236"/>
    </location>
</feature>
<dbReference type="AlphaFoldDB" id="A0A1M4STV7"/>
<evidence type="ECO:0000256" key="2">
    <source>
        <dbReference type="ARBA" id="ARBA00022475"/>
    </source>
</evidence>
<dbReference type="PANTHER" id="PTHR30572">
    <property type="entry name" value="MEMBRANE COMPONENT OF TRANSPORTER-RELATED"/>
    <property type="match status" value="1"/>
</dbReference>
<evidence type="ECO:0000256" key="6">
    <source>
        <dbReference type="SAM" id="Phobius"/>
    </source>
</evidence>
<dbReference type="STRING" id="1121884.SAMN02745131_00228"/>
<evidence type="ECO:0000256" key="4">
    <source>
        <dbReference type="ARBA" id="ARBA00022989"/>
    </source>
</evidence>
<dbReference type="Proteomes" id="UP000184048">
    <property type="component" value="Unassembled WGS sequence"/>
</dbReference>
<name>A0A1M4STV7_9BACT</name>
<protein>
    <submittedName>
        <fullName evidence="9">FtsX-like permease family protein</fullName>
    </submittedName>
</protein>
<dbReference type="InterPro" id="IPR025857">
    <property type="entry name" value="MacB_PCD"/>
</dbReference>
<feature type="transmembrane region" description="Helical" evidence="6">
    <location>
        <begin position="713"/>
        <end position="733"/>
    </location>
</feature>
<accession>A0A1M4STV7</accession>
<keyword evidence="2" id="KW-1003">Cell membrane</keyword>
<dbReference type="GO" id="GO:0022857">
    <property type="term" value="F:transmembrane transporter activity"/>
    <property type="evidence" value="ECO:0007669"/>
    <property type="project" value="TreeGrafter"/>
</dbReference>
<feature type="transmembrane region" description="Helical" evidence="6">
    <location>
        <begin position="419"/>
        <end position="439"/>
    </location>
</feature>
<keyword evidence="3 6" id="KW-0812">Transmembrane</keyword>
<proteinExistence type="predicted"/>
<keyword evidence="5 6" id="KW-0472">Membrane</keyword>
<feature type="transmembrane region" description="Helical" evidence="6">
    <location>
        <begin position="324"/>
        <end position="351"/>
    </location>
</feature>
<dbReference type="RefSeq" id="WP_072833388.1">
    <property type="nucleotide sequence ID" value="NZ_FQUU01000001.1"/>
</dbReference>
<evidence type="ECO:0000259" key="8">
    <source>
        <dbReference type="Pfam" id="PF12704"/>
    </source>
</evidence>
<evidence type="ECO:0000313" key="10">
    <source>
        <dbReference type="Proteomes" id="UP000184048"/>
    </source>
</evidence>
<dbReference type="PANTHER" id="PTHR30572:SF18">
    <property type="entry name" value="ABC-TYPE MACROLIDE FAMILY EXPORT SYSTEM PERMEASE COMPONENT 2"/>
    <property type="match status" value="1"/>
</dbReference>
<feature type="transmembrane region" description="Helical" evidence="6">
    <location>
        <begin position="371"/>
        <end position="394"/>
    </location>
</feature>
<dbReference type="Pfam" id="PF02687">
    <property type="entry name" value="FtsX"/>
    <property type="match status" value="2"/>
</dbReference>
<reference evidence="9 10" key="1">
    <citation type="submission" date="2016-11" db="EMBL/GenBank/DDBJ databases">
        <authorList>
            <person name="Jaros S."/>
            <person name="Januszkiewicz K."/>
            <person name="Wedrychowicz H."/>
        </authorList>
    </citation>
    <scope>NUCLEOTIDE SEQUENCE [LARGE SCALE GENOMIC DNA]</scope>
    <source>
        <strain evidence="9 10">DSM 18119</strain>
    </source>
</reference>
<dbReference type="EMBL" id="FQUU01000001">
    <property type="protein sequence ID" value="SHE35599.1"/>
    <property type="molecule type" value="Genomic_DNA"/>
</dbReference>
<organism evidence="9 10">
    <name type="scientific">Flavisolibacter ginsengisoli DSM 18119</name>
    <dbReference type="NCBI Taxonomy" id="1121884"/>
    <lineage>
        <taxon>Bacteria</taxon>
        <taxon>Pseudomonadati</taxon>
        <taxon>Bacteroidota</taxon>
        <taxon>Chitinophagia</taxon>
        <taxon>Chitinophagales</taxon>
        <taxon>Chitinophagaceae</taxon>
        <taxon>Flavisolibacter</taxon>
    </lineage>
</organism>
<feature type="domain" description="ABC3 transporter permease C-terminal" evidence="7">
    <location>
        <begin position="664"/>
        <end position="775"/>
    </location>
</feature>
<comment type="subcellular location">
    <subcellularLocation>
        <location evidence="1">Cell membrane</location>
        <topology evidence="1">Multi-pass membrane protein</topology>
    </subcellularLocation>
</comment>
<evidence type="ECO:0000256" key="3">
    <source>
        <dbReference type="ARBA" id="ARBA00022692"/>
    </source>
</evidence>
<dbReference type="Pfam" id="PF12704">
    <property type="entry name" value="MacB_PCD"/>
    <property type="match status" value="2"/>
</dbReference>
<feature type="transmembrane region" description="Helical" evidence="6">
    <location>
        <begin position="664"/>
        <end position="685"/>
    </location>
</feature>
<feature type="domain" description="ABC3 transporter permease C-terminal" evidence="7">
    <location>
        <begin position="283"/>
        <end position="399"/>
    </location>
</feature>
<gene>
    <name evidence="9" type="ORF">SAMN02745131_00228</name>
</gene>
<evidence type="ECO:0000313" key="9">
    <source>
        <dbReference type="EMBL" id="SHE35599.1"/>
    </source>
</evidence>
<dbReference type="InterPro" id="IPR003838">
    <property type="entry name" value="ABC3_permease_C"/>
</dbReference>
<dbReference type="OrthoDB" id="610657at2"/>
<evidence type="ECO:0000259" key="7">
    <source>
        <dbReference type="Pfam" id="PF02687"/>
    </source>
</evidence>
<feature type="transmembrane region" description="Helical" evidence="6">
    <location>
        <begin position="280"/>
        <end position="299"/>
    </location>
</feature>
<evidence type="ECO:0000256" key="1">
    <source>
        <dbReference type="ARBA" id="ARBA00004651"/>
    </source>
</evidence>
<keyword evidence="10" id="KW-1185">Reference proteome</keyword>
<feature type="transmembrane region" description="Helical" evidence="6">
    <location>
        <begin position="745"/>
        <end position="767"/>
    </location>
</feature>
<dbReference type="GO" id="GO:0005886">
    <property type="term" value="C:plasma membrane"/>
    <property type="evidence" value="ECO:0007669"/>
    <property type="project" value="UniProtKB-SubCell"/>
</dbReference>
<dbReference type="InterPro" id="IPR050250">
    <property type="entry name" value="Macrolide_Exporter_MacB"/>
</dbReference>
<evidence type="ECO:0000256" key="5">
    <source>
        <dbReference type="ARBA" id="ARBA00023136"/>
    </source>
</evidence>
<feature type="domain" description="MacB-like periplasmic core" evidence="8">
    <location>
        <begin position="436"/>
        <end position="628"/>
    </location>
</feature>
<feature type="transmembrane region" description="Helical" evidence="6">
    <location>
        <begin position="21"/>
        <end position="41"/>
    </location>
</feature>
<keyword evidence="4 6" id="KW-1133">Transmembrane helix</keyword>
<sequence length="784" mass="88140">MFKSYLKIAWRNIWRNKAFSITNLSGLTIGMTCTMLILLWVQDELNWDKFHPDHQDIYQVMVNRDFNGEVNTDKSVPFPLAEELKRNFPQVKNATTDNYGSDIILKYNETIIKRRALNVSQEYNDVFQWKVVKGSAARALANPEDIILTASTARSLFGDADPLGKVVRVDNHSDYTVSAVVEDVPANSSIQFNALLPFNPSSDFVKQASTDWVNCFSQTFIKLQPGTDVTALNKQISVLANSRGEKKNFVYFLHPMDKWRLYSDFKHGVNTGGMISYVKLFTVIAIIILLIACVNFMNLSTAKSEKRAKEVGIRKTLGSERKQLLLQFYSESMIFSFIAFLLSVGAVFLLLPLFNSMINKQLHLDILDPLFILLAIMLIVVTGLVAGSYPALYLSSFNPVKVLKGTFLAGKNASIPRKVLVVLQFSISVLLISSTILVYQQIQHVKGRDLGYNPNNLISIPSSDDANKNAEVIRNELIQTGLVSAVTRTSSPVTDIWNYTPAPNWKGKPQNADLIMSAMRSDIDFGKTVGARMIQGRDFMNTPGDTSVMLLNKEAVSIMQLKDPIGMEMQYGNRKYTVVGITDNIVMTSPYAPVKPMMVLLERRGSAFFLVRLKDGVQPQQALSHIETIFKKYNPQYPFDFSFVDQQFNQKFVTEDLIGKLTNLFAGLAIFICCLGLSGLTAFTIEKRFKEIGIRKVLGASIRQLLFLISKEFLYLVLLAALISIPVTWWILHNWLEGYEYRVTITIWLFAGSCAGVLLLTMVIVWLNSLRAALANPVNSLRSE</sequence>